<accession>A0A7R8UIW6</accession>
<evidence type="ECO:0000313" key="2">
    <source>
        <dbReference type="EMBL" id="CAD7081488.1"/>
    </source>
</evidence>
<evidence type="ECO:0000256" key="1">
    <source>
        <dbReference type="SAM" id="MobiDB-lite"/>
    </source>
</evidence>
<sequence>MSIRIQYHMKTCALGVSASSRHRQPGATPKNGKIVKSYSGVEVYIDPQHKTPQSGSISYKKAKISKGMSMRVETSPPEKQPGNNDLYPRHGVHI</sequence>
<dbReference type="InParanoid" id="A0A7R8UIW6"/>
<gene>
    <name evidence="2" type="ORF">HERILL_LOCUS4589</name>
</gene>
<keyword evidence="3" id="KW-1185">Reference proteome</keyword>
<evidence type="ECO:0000313" key="3">
    <source>
        <dbReference type="Proteomes" id="UP000594454"/>
    </source>
</evidence>
<dbReference type="EMBL" id="LR899010">
    <property type="protein sequence ID" value="CAD7081488.1"/>
    <property type="molecule type" value="Genomic_DNA"/>
</dbReference>
<protein>
    <submittedName>
        <fullName evidence="2">Uncharacterized protein</fullName>
    </submittedName>
</protein>
<reference evidence="2 3" key="1">
    <citation type="submission" date="2020-11" db="EMBL/GenBank/DDBJ databases">
        <authorList>
            <person name="Wallbank WR R."/>
            <person name="Pardo Diaz C."/>
            <person name="Kozak K."/>
            <person name="Martin S."/>
            <person name="Jiggins C."/>
            <person name="Moest M."/>
            <person name="Warren A I."/>
            <person name="Generalovic N T."/>
            <person name="Byers J.R.P. K."/>
            <person name="Montejo-Kovacevich G."/>
            <person name="Yen C E."/>
        </authorList>
    </citation>
    <scope>NUCLEOTIDE SEQUENCE [LARGE SCALE GENOMIC DNA]</scope>
</reference>
<name>A0A7R8UIW6_HERIL</name>
<feature type="region of interest" description="Disordered" evidence="1">
    <location>
        <begin position="67"/>
        <end position="94"/>
    </location>
</feature>
<proteinExistence type="predicted"/>
<dbReference type="Proteomes" id="UP000594454">
    <property type="component" value="Chromosome 2"/>
</dbReference>
<organism evidence="2 3">
    <name type="scientific">Hermetia illucens</name>
    <name type="common">Black soldier fly</name>
    <dbReference type="NCBI Taxonomy" id="343691"/>
    <lineage>
        <taxon>Eukaryota</taxon>
        <taxon>Metazoa</taxon>
        <taxon>Ecdysozoa</taxon>
        <taxon>Arthropoda</taxon>
        <taxon>Hexapoda</taxon>
        <taxon>Insecta</taxon>
        <taxon>Pterygota</taxon>
        <taxon>Neoptera</taxon>
        <taxon>Endopterygota</taxon>
        <taxon>Diptera</taxon>
        <taxon>Brachycera</taxon>
        <taxon>Stratiomyomorpha</taxon>
        <taxon>Stratiomyidae</taxon>
        <taxon>Hermetiinae</taxon>
        <taxon>Hermetia</taxon>
    </lineage>
</organism>
<dbReference type="AlphaFoldDB" id="A0A7R8UIW6"/>